<feature type="compositionally biased region" description="Low complexity" evidence="4">
    <location>
        <begin position="86"/>
        <end position="101"/>
    </location>
</feature>
<protein>
    <submittedName>
        <fullName evidence="6">Predicted protein</fullName>
    </submittedName>
</protein>
<dbReference type="InterPro" id="IPR050335">
    <property type="entry name" value="ERT1_acuK_gluconeogen_tf"/>
</dbReference>
<dbReference type="Gene3D" id="4.10.240.10">
    <property type="entry name" value="Zn(2)-C6 fungal-type DNA-binding domain"/>
    <property type="match status" value="1"/>
</dbReference>
<evidence type="ECO:0000259" key="5">
    <source>
        <dbReference type="PROSITE" id="PS50048"/>
    </source>
</evidence>
<evidence type="ECO:0000256" key="4">
    <source>
        <dbReference type="SAM" id="MobiDB-lite"/>
    </source>
</evidence>
<dbReference type="PROSITE" id="PS50048">
    <property type="entry name" value="ZN2_CY6_FUNGAL_2"/>
    <property type="match status" value="1"/>
</dbReference>
<feature type="coiled-coil region" evidence="3">
    <location>
        <begin position="196"/>
        <end position="223"/>
    </location>
</feature>
<sequence>MKASEPTTFEPVGVPATASGHVAKRLQVPRACTNCRKMHAGCDTTRPCKRCKQNGLESTCSDIPRKKRASRKKQKDEDQPEPEPFTGIPSTSSSQPTSGPSYVEAVPITEPVRPRPVWENAAPPNLSSPPAHPTHTEQPFETVTSSMSPLFSNDFNLPYQQQDGLFTDYNDYVPPPGLTPSSGNTPTLGTPSSQDMNFLIHQVNELRENNKALESKLSGVSYELADLKGKGGKSNDPGYSSSNWHSFQPQQDLAISVWKNVGYSSNVLVECNNKFVELLGFPMETLRNNFSCAKLIKRDSDYSRSNGREWPKRTQIVTAEGLKDVFMTINPVSDQNSIVKYYVLHILEVHS</sequence>
<proteinExistence type="evidence at transcript level"/>
<reference evidence="6" key="1">
    <citation type="journal article" date="2011" name="Plant Physiol.">
        <title>Comprehensive sequence analysis of 24,783 barley full-length cDNAs derived from 12 clone libraries.</title>
        <authorList>
            <person name="Matsumoto T."/>
            <person name="Tanaka T."/>
            <person name="Sakai H."/>
            <person name="Amano N."/>
            <person name="Kanamori H."/>
            <person name="Kurita K."/>
            <person name="Kikuta A."/>
            <person name="Kamiya K."/>
            <person name="Yamamoto M."/>
            <person name="Ikawa H."/>
            <person name="Fujii N."/>
            <person name="Hori K."/>
            <person name="Itoh T."/>
            <person name="Sato K."/>
        </authorList>
    </citation>
    <scope>NUCLEOTIDE SEQUENCE</scope>
    <source>
        <tissue evidence="6">Shoot and root</tissue>
    </source>
</reference>
<dbReference type="CDD" id="cd00067">
    <property type="entry name" value="GAL4"/>
    <property type="match status" value="1"/>
</dbReference>
<feature type="domain" description="Zn(2)-C6 fungal-type" evidence="5">
    <location>
        <begin position="31"/>
        <end position="62"/>
    </location>
</feature>
<evidence type="ECO:0000256" key="3">
    <source>
        <dbReference type="SAM" id="Coils"/>
    </source>
</evidence>
<keyword evidence="2" id="KW-0539">Nucleus</keyword>
<feature type="region of interest" description="Disordered" evidence="4">
    <location>
        <begin position="115"/>
        <end position="143"/>
    </location>
</feature>
<evidence type="ECO:0000313" key="6">
    <source>
        <dbReference type="EMBL" id="BAJ93713.1"/>
    </source>
</evidence>
<dbReference type="PROSITE" id="PS00463">
    <property type="entry name" value="ZN2_CY6_FUNGAL_1"/>
    <property type="match status" value="1"/>
</dbReference>
<keyword evidence="1" id="KW-0479">Metal-binding</keyword>
<dbReference type="GO" id="GO:0000981">
    <property type="term" value="F:DNA-binding transcription factor activity, RNA polymerase II-specific"/>
    <property type="evidence" value="ECO:0007669"/>
    <property type="project" value="InterPro"/>
</dbReference>
<feature type="region of interest" description="Disordered" evidence="4">
    <location>
        <begin position="53"/>
        <end position="103"/>
    </location>
</feature>
<dbReference type="SUPFAM" id="SSF57701">
    <property type="entry name" value="Zn2/Cys6 DNA-binding domain"/>
    <property type="match status" value="1"/>
</dbReference>
<organism evidence="6">
    <name type="scientific">Hordeum vulgare subsp. vulgare</name>
    <name type="common">Domesticated barley</name>
    <dbReference type="NCBI Taxonomy" id="112509"/>
    <lineage>
        <taxon>Eukaryota</taxon>
        <taxon>Viridiplantae</taxon>
        <taxon>Streptophyta</taxon>
        <taxon>Embryophyta</taxon>
        <taxon>Tracheophyta</taxon>
        <taxon>Spermatophyta</taxon>
        <taxon>Magnoliopsida</taxon>
        <taxon>Liliopsida</taxon>
        <taxon>Poales</taxon>
        <taxon>Poaceae</taxon>
        <taxon>BOP clade</taxon>
        <taxon>Pooideae</taxon>
        <taxon>Triticodae</taxon>
        <taxon>Triticeae</taxon>
        <taxon>Hordeinae</taxon>
        <taxon>Hordeum</taxon>
    </lineage>
</organism>
<dbReference type="PANTHER" id="PTHR47659:SF1">
    <property type="entry name" value="TRANSCRIPTION ACTIVATOR OF GLUCONEOGENESIS ERT1"/>
    <property type="match status" value="1"/>
</dbReference>
<evidence type="ECO:0000256" key="2">
    <source>
        <dbReference type="ARBA" id="ARBA00023242"/>
    </source>
</evidence>
<dbReference type="SMART" id="SM00066">
    <property type="entry name" value="GAL4"/>
    <property type="match status" value="1"/>
</dbReference>
<dbReference type="AlphaFoldDB" id="F2DF42"/>
<dbReference type="GO" id="GO:0008270">
    <property type="term" value="F:zinc ion binding"/>
    <property type="evidence" value="ECO:0007669"/>
    <property type="project" value="InterPro"/>
</dbReference>
<name>F2DF42_HORVV</name>
<dbReference type="Pfam" id="PF00172">
    <property type="entry name" value="Zn_clus"/>
    <property type="match status" value="1"/>
</dbReference>
<dbReference type="PANTHER" id="PTHR47659">
    <property type="entry name" value="ZN(II)2CYS6 TRANSCRIPTION FACTOR (EUROFUNG)-RELATED"/>
    <property type="match status" value="1"/>
</dbReference>
<dbReference type="InterPro" id="IPR001138">
    <property type="entry name" value="Zn2Cys6_DnaBD"/>
</dbReference>
<keyword evidence="3" id="KW-0175">Coiled coil</keyword>
<accession>F2DF42</accession>
<dbReference type="InterPro" id="IPR036864">
    <property type="entry name" value="Zn2-C6_fun-type_DNA-bd_sf"/>
</dbReference>
<dbReference type="EMBL" id="AK362509">
    <property type="protein sequence ID" value="BAJ93713.1"/>
    <property type="molecule type" value="mRNA"/>
</dbReference>
<evidence type="ECO:0000256" key="1">
    <source>
        <dbReference type="ARBA" id="ARBA00022723"/>
    </source>
</evidence>